<gene>
    <name evidence="3" type="ORF">IED13_28025</name>
</gene>
<accession>A0A927EEQ3</accession>
<keyword evidence="2" id="KW-0560">Oxidoreductase</keyword>
<comment type="similarity">
    <text evidence="1">Belongs to the short-chain dehydrogenases/reductases (SDR) family.</text>
</comment>
<dbReference type="RefSeq" id="WP_024343472.1">
    <property type="nucleotide sequence ID" value="NZ_JACXWY010000045.1"/>
</dbReference>
<dbReference type="InterPro" id="IPR002347">
    <property type="entry name" value="SDR_fam"/>
</dbReference>
<reference evidence="3" key="1">
    <citation type="submission" date="2020-09" db="EMBL/GenBank/DDBJ databases">
        <title>Bosea spartocytisi sp. nov. a root nodule endophyte of Spartocytisus supranubius in the high mountain ecosystem fo the Teide National Park (Canary Islands, Spain).</title>
        <authorList>
            <person name="Pulido-Suarez L."/>
            <person name="Peix A."/>
            <person name="Igual J.M."/>
            <person name="Socas-Perez N."/>
            <person name="Velazquez E."/>
            <person name="Flores-Felix J.D."/>
            <person name="Leon-Barrios M."/>
        </authorList>
    </citation>
    <scope>NUCLEOTIDE SEQUENCE</scope>
    <source>
        <strain evidence="3">SSUT16</strain>
    </source>
</reference>
<evidence type="ECO:0000256" key="1">
    <source>
        <dbReference type="ARBA" id="ARBA00006484"/>
    </source>
</evidence>
<dbReference type="Gene3D" id="3.40.50.720">
    <property type="entry name" value="NAD(P)-binding Rossmann-like Domain"/>
    <property type="match status" value="1"/>
</dbReference>
<name>A0A927EEQ3_9HYPH</name>
<evidence type="ECO:0000313" key="4">
    <source>
        <dbReference type="Proteomes" id="UP000619295"/>
    </source>
</evidence>
<dbReference type="PANTHER" id="PTHR43899">
    <property type="entry name" value="RH59310P"/>
    <property type="match status" value="1"/>
</dbReference>
<dbReference type="InterPro" id="IPR051019">
    <property type="entry name" value="VLCFA-Steroid_DH"/>
</dbReference>
<evidence type="ECO:0000313" key="3">
    <source>
        <dbReference type="EMBL" id="MBD3849563.1"/>
    </source>
</evidence>
<dbReference type="PANTHER" id="PTHR43899:SF13">
    <property type="entry name" value="RH59310P"/>
    <property type="match status" value="1"/>
</dbReference>
<sequence>MSDQPAPIIVMTGATSGIGRLAAAEMARRGTHLVLIARSEANAEATRTAIRTIAPQAQIDIHFADLARLETVAAVGRTIATRLSVVR</sequence>
<evidence type="ECO:0000256" key="2">
    <source>
        <dbReference type="ARBA" id="ARBA00023002"/>
    </source>
</evidence>
<dbReference type="Proteomes" id="UP000619295">
    <property type="component" value="Unassembled WGS sequence"/>
</dbReference>
<organism evidence="3 4">
    <name type="scientific">Bosea spartocytisi</name>
    <dbReference type="NCBI Taxonomy" id="2773451"/>
    <lineage>
        <taxon>Bacteria</taxon>
        <taxon>Pseudomonadati</taxon>
        <taxon>Pseudomonadota</taxon>
        <taxon>Alphaproteobacteria</taxon>
        <taxon>Hyphomicrobiales</taxon>
        <taxon>Boseaceae</taxon>
        <taxon>Bosea</taxon>
    </lineage>
</organism>
<dbReference type="GO" id="GO:0016491">
    <property type="term" value="F:oxidoreductase activity"/>
    <property type="evidence" value="ECO:0007669"/>
    <property type="project" value="UniProtKB-KW"/>
</dbReference>
<dbReference type="Pfam" id="PF00106">
    <property type="entry name" value="adh_short"/>
    <property type="match status" value="1"/>
</dbReference>
<dbReference type="AlphaFoldDB" id="A0A927EEQ3"/>
<keyword evidence="4" id="KW-1185">Reference proteome</keyword>
<comment type="caution">
    <text evidence="3">The sequence shown here is derived from an EMBL/GenBank/DDBJ whole genome shotgun (WGS) entry which is preliminary data.</text>
</comment>
<dbReference type="InterPro" id="IPR036291">
    <property type="entry name" value="NAD(P)-bd_dom_sf"/>
</dbReference>
<dbReference type="SUPFAM" id="SSF51735">
    <property type="entry name" value="NAD(P)-binding Rossmann-fold domains"/>
    <property type="match status" value="1"/>
</dbReference>
<protein>
    <submittedName>
        <fullName evidence="3">SDR family NAD(P)-dependent oxidoreductase</fullName>
    </submittedName>
</protein>
<dbReference type="EMBL" id="JACXWY010000045">
    <property type="protein sequence ID" value="MBD3849563.1"/>
    <property type="molecule type" value="Genomic_DNA"/>
</dbReference>
<proteinExistence type="inferred from homology"/>